<evidence type="ECO:0000313" key="4">
    <source>
        <dbReference type="Proteomes" id="UP001159428"/>
    </source>
</evidence>
<evidence type="ECO:0000313" key="3">
    <source>
        <dbReference type="EMBL" id="CAH3031783.1"/>
    </source>
</evidence>
<evidence type="ECO:0000256" key="1">
    <source>
        <dbReference type="SAM" id="MobiDB-lite"/>
    </source>
</evidence>
<protein>
    <recommendedName>
        <fullName evidence="2">OTU domain-containing protein</fullName>
    </recommendedName>
</protein>
<organism evidence="3 4">
    <name type="scientific">Pocillopora meandrina</name>
    <dbReference type="NCBI Taxonomy" id="46732"/>
    <lineage>
        <taxon>Eukaryota</taxon>
        <taxon>Metazoa</taxon>
        <taxon>Cnidaria</taxon>
        <taxon>Anthozoa</taxon>
        <taxon>Hexacorallia</taxon>
        <taxon>Scleractinia</taxon>
        <taxon>Astrocoeniina</taxon>
        <taxon>Pocilloporidae</taxon>
        <taxon>Pocillopora</taxon>
    </lineage>
</organism>
<evidence type="ECO:0000259" key="2">
    <source>
        <dbReference type="PROSITE" id="PS50802"/>
    </source>
</evidence>
<sequence>MEIEMQLRQRIEEEGFEIAFNPPGDGSCFYRAAAFQLGLKSEILHNLIFNYLGNHQFDDKGNDRLAFLCDVDMGGEKVPAVWSEALKILEKNYANSLVISAFANVMHYKIMIITVHGASSYATAARSSKGNSEPRTRSFSPKIKEEQSAQEIKTSSGKTFKAKRTTTTKTPKGRKNQEMEWWESTEEYNPGTSLWRGRKISDDTSSYGSDLEIIEEKETPKDKSLKKSKQEIKTTVADISDQSVVEISSDDGMEVDSPLKQPTRKRQRISSDDSIEELIASVSGLSSNDNTPQKPRLPAVKRPKEDAQRSPAKQKLFDEEDSDSNGDISVLRKGRRLYANQDEIDKLKPVQVKKVPLAPQGPVKYEVQYNDADPLSVVVDNWKWGRAQPCKRAGFCKGGRRTLQLCLGSLECANKKCAYLKIHKSPNKVDFNRSKHCVHCHSEAIKKHCSARKYVENDRCHKKMTVIYLQEHDCSPKQEEDKPSKEEVENILRIKPTKSAGQLQLDVVREALLSGKEVDEVNEIALRYSNKKHLQYIQSTINKKKRPGGLEIAAVQLLKDDFLARKLDENLIMCVGDDYVILSSEHKVRLGALITLGIVDEPVSLDGCESRAQHYTEIEMTTYDQTKAKPGENSDNVKKMVQSFDAAVNNVLPKVAGQYNVDNEDVLGRGLDPKSYVGDEGGALWRGLCLVKGEDVKNKTISDFFHFKQDINRNS</sequence>
<dbReference type="EMBL" id="CALNXJ010000001">
    <property type="protein sequence ID" value="CAH3031783.1"/>
    <property type="molecule type" value="Genomic_DNA"/>
</dbReference>
<comment type="caution">
    <text evidence="3">The sequence shown here is derived from an EMBL/GenBank/DDBJ whole genome shotgun (WGS) entry which is preliminary data.</text>
</comment>
<feature type="domain" description="OTU" evidence="2">
    <location>
        <begin position="17"/>
        <end position="145"/>
    </location>
</feature>
<gene>
    <name evidence="3" type="ORF">PMEA_00000602</name>
</gene>
<dbReference type="Proteomes" id="UP001159428">
    <property type="component" value="Unassembled WGS sequence"/>
</dbReference>
<dbReference type="AlphaFoldDB" id="A0AAU9VJW2"/>
<feature type="compositionally biased region" description="Polar residues" evidence="1">
    <location>
        <begin position="283"/>
        <end position="293"/>
    </location>
</feature>
<dbReference type="Gene3D" id="3.90.70.80">
    <property type="match status" value="1"/>
</dbReference>
<keyword evidence="4" id="KW-1185">Reference proteome</keyword>
<feature type="compositionally biased region" description="Basic and acidic residues" evidence="1">
    <location>
        <begin position="132"/>
        <end position="147"/>
    </location>
</feature>
<dbReference type="PROSITE" id="PS50802">
    <property type="entry name" value="OTU"/>
    <property type="match status" value="1"/>
</dbReference>
<feature type="region of interest" description="Disordered" evidence="1">
    <location>
        <begin position="237"/>
        <end position="328"/>
    </location>
</feature>
<feature type="region of interest" description="Disordered" evidence="1">
    <location>
        <begin position="125"/>
        <end position="207"/>
    </location>
</feature>
<name>A0AAU9VJW2_9CNID</name>
<reference evidence="3 4" key="1">
    <citation type="submission" date="2022-05" db="EMBL/GenBank/DDBJ databases">
        <authorList>
            <consortium name="Genoscope - CEA"/>
            <person name="William W."/>
        </authorList>
    </citation>
    <scope>NUCLEOTIDE SEQUENCE [LARGE SCALE GENOMIC DNA]</scope>
</reference>
<dbReference type="InterPro" id="IPR003323">
    <property type="entry name" value="OTU_dom"/>
</dbReference>
<feature type="compositionally biased region" description="Basic residues" evidence="1">
    <location>
        <begin position="160"/>
        <end position="174"/>
    </location>
</feature>
<proteinExistence type="predicted"/>
<accession>A0AAU9VJW2</accession>